<dbReference type="Pfam" id="PF08126">
    <property type="entry name" value="Propeptide_C25"/>
    <property type="match status" value="1"/>
</dbReference>
<keyword evidence="1" id="KW-0732">Signal</keyword>
<comment type="caution">
    <text evidence="5">The sequence shown here is derived from an EMBL/GenBank/DDBJ whole genome shotgun (WGS) entry which is preliminary data.</text>
</comment>
<gene>
    <name evidence="5" type="ORF">ENP86_08735</name>
</gene>
<dbReference type="InterPro" id="IPR012600">
    <property type="entry name" value="Propeptide_C25"/>
</dbReference>
<dbReference type="Gene3D" id="3.40.50.1460">
    <property type="match status" value="1"/>
</dbReference>
<dbReference type="AlphaFoldDB" id="A0A7V0Z6P7"/>
<proteinExistence type="predicted"/>
<feature type="domain" description="Secretion system C-terminal sorting" evidence="4">
    <location>
        <begin position="1081"/>
        <end position="1154"/>
    </location>
</feature>
<dbReference type="Pfam" id="PF18962">
    <property type="entry name" value="Por_Secre_tail"/>
    <property type="match status" value="1"/>
</dbReference>
<dbReference type="InterPro" id="IPR013783">
    <property type="entry name" value="Ig-like_fold"/>
</dbReference>
<dbReference type="NCBIfam" id="TIGR04183">
    <property type="entry name" value="Por_Secre_tail"/>
    <property type="match status" value="1"/>
</dbReference>
<dbReference type="InterPro" id="IPR038490">
    <property type="entry name" value="Gingipain_propep_sf"/>
</dbReference>
<protein>
    <submittedName>
        <fullName evidence="5">T9SS type A sorting domain-containing protein</fullName>
    </submittedName>
</protein>
<accession>A0A7V0Z6P7</accession>
<dbReference type="GO" id="GO:0006508">
    <property type="term" value="P:proteolysis"/>
    <property type="evidence" value="ECO:0007669"/>
    <property type="project" value="InterPro"/>
</dbReference>
<evidence type="ECO:0000256" key="1">
    <source>
        <dbReference type="ARBA" id="ARBA00022729"/>
    </source>
</evidence>
<dbReference type="InterPro" id="IPR026444">
    <property type="entry name" value="Secre_tail"/>
</dbReference>
<dbReference type="InterPro" id="IPR029030">
    <property type="entry name" value="Caspase-like_dom_sf"/>
</dbReference>
<dbReference type="SUPFAM" id="SSF52129">
    <property type="entry name" value="Caspase-like"/>
    <property type="match status" value="1"/>
</dbReference>
<organism evidence="5">
    <name type="scientific">candidate division WOR-3 bacterium</name>
    <dbReference type="NCBI Taxonomy" id="2052148"/>
    <lineage>
        <taxon>Bacteria</taxon>
        <taxon>Bacteria division WOR-3</taxon>
    </lineage>
</organism>
<feature type="domain" description="Gingipain" evidence="2">
    <location>
        <begin position="220"/>
        <end position="564"/>
    </location>
</feature>
<dbReference type="Pfam" id="PF01364">
    <property type="entry name" value="Peptidase_C25"/>
    <property type="match status" value="1"/>
</dbReference>
<name>A0A7V0Z6P7_UNCW3</name>
<evidence type="ECO:0000259" key="2">
    <source>
        <dbReference type="Pfam" id="PF01364"/>
    </source>
</evidence>
<dbReference type="EMBL" id="DSKY01000021">
    <property type="protein sequence ID" value="HDY59620.1"/>
    <property type="molecule type" value="Genomic_DNA"/>
</dbReference>
<feature type="domain" description="Gingipain propeptide" evidence="3">
    <location>
        <begin position="53"/>
        <end position="173"/>
    </location>
</feature>
<evidence type="ECO:0000259" key="3">
    <source>
        <dbReference type="Pfam" id="PF08126"/>
    </source>
</evidence>
<dbReference type="Gene3D" id="3.40.50.10390">
    <property type="entry name" value="Gingipain r, domain 1"/>
    <property type="match status" value="1"/>
</dbReference>
<dbReference type="Gene3D" id="2.60.40.10">
    <property type="entry name" value="Immunoglobulins"/>
    <property type="match status" value="1"/>
</dbReference>
<dbReference type="InterPro" id="IPR001769">
    <property type="entry name" value="Gingipain"/>
</dbReference>
<dbReference type="InterPro" id="IPR029031">
    <property type="entry name" value="Gingipain_N_sf"/>
</dbReference>
<dbReference type="Gene3D" id="2.60.40.3800">
    <property type="match status" value="1"/>
</dbReference>
<evidence type="ECO:0000259" key="4">
    <source>
        <dbReference type="Pfam" id="PF18962"/>
    </source>
</evidence>
<evidence type="ECO:0000313" key="5">
    <source>
        <dbReference type="EMBL" id="HDY59620.1"/>
    </source>
</evidence>
<dbReference type="GO" id="GO:0004197">
    <property type="term" value="F:cysteine-type endopeptidase activity"/>
    <property type="evidence" value="ECO:0007669"/>
    <property type="project" value="InterPro"/>
</dbReference>
<reference evidence="5" key="1">
    <citation type="journal article" date="2020" name="mSystems">
        <title>Genome- and Community-Level Interaction Insights into Carbon Utilization and Element Cycling Functions of Hydrothermarchaeota in Hydrothermal Sediment.</title>
        <authorList>
            <person name="Zhou Z."/>
            <person name="Liu Y."/>
            <person name="Xu W."/>
            <person name="Pan J."/>
            <person name="Luo Z.H."/>
            <person name="Li M."/>
        </authorList>
    </citation>
    <scope>NUCLEOTIDE SEQUENCE [LARGE SCALE GENOMIC DNA]</scope>
    <source>
        <strain evidence="5">SpSt-258</strain>
    </source>
</reference>
<sequence length="1159" mass="129575">MRLKPFLIYLTVPLVLFSKVITRELDFKKEDLVINRIDGYDFIMYSGKPLTMEKGAPLLPVLCYYFAIPVDAEVKDVEIVSMEKEELKGIFLPYPCQAIQPFSIEKKSDFIPPDPMIYSSSTPYPKAVVENVPGGWLGGFRIAGLNIYPVQYIGADKKLIFYKKLKINIHYTEGVYEKIILTKSQIELFTPVVKGLVANPEMVEEFMPQTQTLKGDEVDYLIITSPSLKPNWTPLVNWKTKKGLKTKVIGTDSIYAQYSGRDNQEKIRNCIKDYWQNKGLKYLLLGGDDFIVPDRKTRLVIEESTITGSIPTDMYYADLQWSWDGNNNNYFGEMGDTVDLFFDLYVGRAPVDNATNINTFINKDTIFEKHPDTNYVKTLLLPSEMLFSPYHGRVINNIIYSYYPSNWRRSKLEDPPSNAVRDSLNVGYQFCHVADHGSPTSMSVFSMSQIPTLTNGIKYNVMNGINCDCGSFDGQDCIAESLVNYPNGGCIATILNARYGLGYPPALGPSEMLDLELFKNFINNINELGVALATAKNNLRNLAMSQAPTRWCVYELTLFGDPNTSIYIQKPRAMTVSHSSSIPAGPQMFRVTVMVSGQPLKNALVCVMKGTEVYSTGRTNSSGWIDLFVYPTTSGTMGVTVTAPDCKPYEGTCSVSGSSSQPCIIYQSHKIFDQSGNNNGRLDPGETVRLRVILKNQGNVNATNVNGTMRTSNPFITLLDSVSYYNNIPINDSAGGDSFIISVSPNTPQGTEVEFLINTTSNQGNWTPFFKAMVGVAPEPRRIWADHDTGVCAFTVTTNGSFGTTYPYGEGSGFKYSKLASYGCLYYGSMVCGTDPSYIVDRFYGPPNSSTINQDFKILDTLKSLIPPLKAEEEYQALYSDSGHPSPKGLVVKQWSLSLSQLGYDDWVIVCFYYYNYGASQINNFYSGMMFDFDVYNSVNNIVRSDSIRRFIYMLQSTSSQKPTVGIRILEPKNARNLSAIHHSLYVTPGSMMSEVVKDSFLTGKKKVPSSTSTTNWSVIASTGPFNIPPAGYYRVAYAIVGGDDITSAKVNSDSAQSWWDRFVGVEEMQVSKYSGQSIAIIPNPTPGRINLYYTLERSQTITFDLYDYTGRFIDRIYNGQLKGSGYINYNAKGLPNGIYFIKIEKGAQREFIKFVYLK</sequence>